<feature type="coiled-coil region" evidence="1">
    <location>
        <begin position="289"/>
        <end position="319"/>
    </location>
</feature>
<evidence type="ECO:0000259" key="4">
    <source>
        <dbReference type="Pfam" id="PF05569"/>
    </source>
</evidence>
<dbReference type="Gene3D" id="3.30.1150.10">
    <property type="match status" value="1"/>
</dbReference>
<dbReference type="InterPro" id="IPR037682">
    <property type="entry name" value="TonB_C"/>
</dbReference>
<dbReference type="Pfam" id="PF05569">
    <property type="entry name" value="Peptidase_M56"/>
    <property type="match status" value="1"/>
</dbReference>
<evidence type="ECO:0000313" key="6">
    <source>
        <dbReference type="Proteomes" id="UP000464657"/>
    </source>
</evidence>
<keyword evidence="2" id="KW-1133">Transmembrane helix</keyword>
<evidence type="ECO:0000256" key="1">
    <source>
        <dbReference type="SAM" id="Coils"/>
    </source>
</evidence>
<dbReference type="SUPFAM" id="SSF74653">
    <property type="entry name" value="TolA/TonB C-terminal domain"/>
    <property type="match status" value="1"/>
</dbReference>
<dbReference type="PANTHER" id="PTHR34978">
    <property type="entry name" value="POSSIBLE SENSOR-TRANSDUCER PROTEIN BLAR"/>
    <property type="match status" value="1"/>
</dbReference>
<accession>A0A7L4ZP52</accession>
<reference evidence="5 6" key="1">
    <citation type="journal article" date="2013" name="Int. J. Syst. Evol. Microbiol.">
        <title>Kordia antarctica sp. nov., isolated from Antarctic seawater.</title>
        <authorList>
            <person name="Baek K."/>
            <person name="Choi A."/>
            <person name="Kang I."/>
            <person name="Lee K."/>
            <person name="Cho J.C."/>
        </authorList>
    </citation>
    <scope>NUCLEOTIDE SEQUENCE [LARGE SCALE GENOMIC DNA]</scope>
    <source>
        <strain evidence="5 6">IMCC3317</strain>
    </source>
</reference>
<dbReference type="PANTHER" id="PTHR34978:SF3">
    <property type="entry name" value="SLR0241 PROTEIN"/>
    <property type="match status" value="1"/>
</dbReference>
<evidence type="ECO:0008006" key="7">
    <source>
        <dbReference type="Google" id="ProtNLM"/>
    </source>
</evidence>
<keyword evidence="2" id="KW-0472">Membrane</keyword>
<feature type="transmembrane region" description="Helical" evidence="2">
    <location>
        <begin position="6"/>
        <end position="22"/>
    </location>
</feature>
<dbReference type="EMBL" id="CP019288">
    <property type="protein sequence ID" value="QHI38257.1"/>
    <property type="molecule type" value="Genomic_DNA"/>
</dbReference>
<dbReference type="OrthoDB" id="1522859at2"/>
<dbReference type="InterPro" id="IPR008756">
    <property type="entry name" value="Peptidase_M56"/>
</dbReference>
<keyword evidence="1" id="KW-0175">Coiled coil</keyword>
<dbReference type="AlphaFoldDB" id="A0A7L4ZP52"/>
<dbReference type="RefSeq" id="WP_160130816.1">
    <property type="nucleotide sequence ID" value="NZ_CP019288.1"/>
</dbReference>
<organism evidence="5 6">
    <name type="scientific">Kordia antarctica</name>
    <dbReference type="NCBI Taxonomy" id="1218801"/>
    <lineage>
        <taxon>Bacteria</taxon>
        <taxon>Pseudomonadati</taxon>
        <taxon>Bacteroidota</taxon>
        <taxon>Flavobacteriia</taxon>
        <taxon>Flavobacteriales</taxon>
        <taxon>Flavobacteriaceae</taxon>
        <taxon>Kordia</taxon>
    </lineage>
</organism>
<evidence type="ECO:0000259" key="3">
    <source>
        <dbReference type="Pfam" id="PF03544"/>
    </source>
</evidence>
<protein>
    <recommendedName>
        <fullName evidence="7">Regulatory protein BlaR1</fullName>
    </recommendedName>
</protein>
<feature type="transmembrane region" description="Helical" evidence="2">
    <location>
        <begin position="84"/>
        <end position="103"/>
    </location>
</feature>
<keyword evidence="2" id="KW-0812">Transmembrane</keyword>
<dbReference type="CDD" id="cd07341">
    <property type="entry name" value="M56_BlaR1_MecR1_like"/>
    <property type="match status" value="1"/>
</dbReference>
<evidence type="ECO:0000313" key="5">
    <source>
        <dbReference type="EMBL" id="QHI38257.1"/>
    </source>
</evidence>
<dbReference type="Pfam" id="PF03544">
    <property type="entry name" value="TonB_C"/>
    <property type="match status" value="1"/>
</dbReference>
<gene>
    <name evidence="5" type="ORF">IMCC3317_36470</name>
</gene>
<evidence type="ECO:0000256" key="2">
    <source>
        <dbReference type="SAM" id="Phobius"/>
    </source>
</evidence>
<dbReference type="GO" id="GO:0055085">
    <property type="term" value="P:transmembrane transport"/>
    <property type="evidence" value="ECO:0007669"/>
    <property type="project" value="InterPro"/>
</dbReference>
<dbReference type="KEGG" id="kan:IMCC3317_36470"/>
<name>A0A7L4ZP52_9FLAO</name>
<proteinExistence type="predicted"/>
<keyword evidence="6" id="KW-1185">Reference proteome</keyword>
<dbReference type="Proteomes" id="UP000464657">
    <property type="component" value="Chromosome"/>
</dbReference>
<dbReference type="InterPro" id="IPR052173">
    <property type="entry name" value="Beta-lactam_resp_regulator"/>
</dbReference>
<feature type="domain" description="TonB C-terminal" evidence="3">
    <location>
        <begin position="436"/>
        <end position="495"/>
    </location>
</feature>
<feature type="domain" description="Peptidase M56" evidence="4">
    <location>
        <begin position="144"/>
        <end position="246"/>
    </location>
</feature>
<sequence>MILYLIQVVAFQLLFLLSYDLFLKKETFFNWNRVYLICSSLISFLLPFIKIESFQKAIPQEYIILLPEIVLTPQKAVETIAPSWNWYLIIGITVSSLLFLFKISQLIRLKLKGIIIHKGSYKIIKIPKSTLAFSIFNYVFIGEEIQEEKLADILSHELVHIREKHSLDLLYFELLRILCWFNPLVYIYQKRISELHEYIADAAIVQDNNKSDYYEKLLTEVFQTQHFSFTNQFFKHSLIKKRISMLTKQKSREILKLKYLVLIPVLALSLLYTSCEDTTVANTDDKVEVVDAEAKKELMNDLMEELNKLNESHKGVQILSEDQYEKQTAILTRIAELLGDENGGERIKFGEGRLYDDYVIARKKSIAEDDSYSELEKESIDFNVLDKVPVFPGCESKGTFEELKKCFSQGISKHVVQNFNMKEMEHLELVGRQKIFTKFIIDKNGSIKDMIIRAPHPELSAEVERVLNTLPKLIPGMKDGKPVSVKYVLPIAFDLK</sequence>